<dbReference type="Proteomes" id="UP000028999">
    <property type="component" value="Unassembled WGS sequence"/>
</dbReference>
<sequence>MTRLSNFTCHHVHVFQEPSENILSSSEGDECAAADPPEISDAQNNCKRCRE</sequence>
<dbReference type="AlphaFoldDB" id="A0A078G545"/>
<dbReference type="Gramene" id="CDY20526">
    <property type="protein sequence ID" value="CDY20526"/>
    <property type="gene ID" value="GSBRNA2T00012641001"/>
</dbReference>
<dbReference type="EMBL" id="LK032109">
    <property type="protein sequence ID" value="CDY20526.1"/>
    <property type="molecule type" value="Genomic_DNA"/>
</dbReference>
<dbReference type="PaxDb" id="3708-A0A078G545"/>
<reference evidence="2 3" key="1">
    <citation type="journal article" date="2014" name="Science">
        <title>Plant genetics. Early allopolyploid evolution in the post-Neolithic Brassica napus oilseed genome.</title>
        <authorList>
            <person name="Chalhoub B."/>
            <person name="Denoeud F."/>
            <person name="Liu S."/>
            <person name="Parkin I.A."/>
            <person name="Tang H."/>
            <person name="Wang X."/>
            <person name="Chiquet J."/>
            <person name="Belcram H."/>
            <person name="Tong C."/>
            <person name="Samans B."/>
            <person name="Correa M."/>
            <person name="Da Silva C."/>
            <person name="Just J."/>
            <person name="Falentin C."/>
            <person name="Koh C.S."/>
            <person name="Le Clainche I."/>
            <person name="Bernard M."/>
            <person name="Bento P."/>
            <person name="Noel B."/>
            <person name="Labadie K."/>
            <person name="Alberti A."/>
            <person name="Charles M."/>
            <person name="Arnaud D."/>
            <person name="Guo H."/>
            <person name="Daviaud C."/>
            <person name="Alamery S."/>
            <person name="Jabbari K."/>
            <person name="Zhao M."/>
            <person name="Edger P.P."/>
            <person name="Chelaifa H."/>
            <person name="Tack D."/>
            <person name="Lassalle G."/>
            <person name="Mestiri I."/>
            <person name="Schnel N."/>
            <person name="Le Paslier M.C."/>
            <person name="Fan G."/>
            <person name="Renault V."/>
            <person name="Bayer P.E."/>
            <person name="Golicz A.A."/>
            <person name="Manoli S."/>
            <person name="Lee T.H."/>
            <person name="Thi V.H."/>
            <person name="Chalabi S."/>
            <person name="Hu Q."/>
            <person name="Fan C."/>
            <person name="Tollenaere R."/>
            <person name="Lu Y."/>
            <person name="Battail C."/>
            <person name="Shen J."/>
            <person name="Sidebottom C.H."/>
            <person name="Wang X."/>
            <person name="Canaguier A."/>
            <person name="Chauveau A."/>
            <person name="Berard A."/>
            <person name="Deniot G."/>
            <person name="Guan M."/>
            <person name="Liu Z."/>
            <person name="Sun F."/>
            <person name="Lim Y.P."/>
            <person name="Lyons E."/>
            <person name="Town C.D."/>
            <person name="Bancroft I."/>
            <person name="Wang X."/>
            <person name="Meng J."/>
            <person name="Ma J."/>
            <person name="Pires J.C."/>
            <person name="King G.J."/>
            <person name="Brunel D."/>
            <person name="Delourme R."/>
            <person name="Renard M."/>
            <person name="Aury J.M."/>
            <person name="Adams K.L."/>
            <person name="Batley J."/>
            <person name="Snowdon R.J."/>
            <person name="Tost J."/>
            <person name="Edwards D."/>
            <person name="Zhou Y."/>
            <person name="Hua W."/>
            <person name="Sharpe A.G."/>
            <person name="Paterson A.H."/>
            <person name="Guan C."/>
            <person name="Wincker P."/>
        </authorList>
    </citation>
    <scope>NUCLEOTIDE SEQUENCE [LARGE SCALE GENOMIC DNA]</scope>
    <source>
        <strain evidence="3">cv. Darmor-bzh</strain>
    </source>
</reference>
<keyword evidence="3" id="KW-1185">Reference proteome</keyword>
<accession>A0A078G545</accession>
<evidence type="ECO:0000313" key="2">
    <source>
        <dbReference type="EMBL" id="CDY20526.1"/>
    </source>
</evidence>
<dbReference type="Proteomes" id="UP001295469">
    <property type="component" value="Chromosome C07"/>
</dbReference>
<reference evidence="2" key="2">
    <citation type="submission" date="2014-06" db="EMBL/GenBank/DDBJ databases">
        <authorList>
            <person name="Genoscope - CEA"/>
        </authorList>
    </citation>
    <scope>NUCLEOTIDE SEQUENCE</scope>
</reference>
<protein>
    <submittedName>
        <fullName evidence="1">(rape) hypothetical protein</fullName>
    </submittedName>
    <submittedName>
        <fullName evidence="2">BnaC07g11930D protein</fullName>
    </submittedName>
</protein>
<proteinExistence type="predicted"/>
<evidence type="ECO:0000313" key="3">
    <source>
        <dbReference type="Proteomes" id="UP000028999"/>
    </source>
</evidence>
<evidence type="ECO:0000313" key="1">
    <source>
        <dbReference type="EMBL" id="CAF1974763.1"/>
    </source>
</evidence>
<organism evidence="2 3">
    <name type="scientific">Brassica napus</name>
    <name type="common">Rape</name>
    <dbReference type="NCBI Taxonomy" id="3708"/>
    <lineage>
        <taxon>Eukaryota</taxon>
        <taxon>Viridiplantae</taxon>
        <taxon>Streptophyta</taxon>
        <taxon>Embryophyta</taxon>
        <taxon>Tracheophyta</taxon>
        <taxon>Spermatophyta</taxon>
        <taxon>Magnoliopsida</taxon>
        <taxon>eudicotyledons</taxon>
        <taxon>Gunneridae</taxon>
        <taxon>Pentapetalae</taxon>
        <taxon>rosids</taxon>
        <taxon>malvids</taxon>
        <taxon>Brassicales</taxon>
        <taxon>Brassicaceae</taxon>
        <taxon>Brassiceae</taxon>
        <taxon>Brassica</taxon>
    </lineage>
</organism>
<gene>
    <name evidence="2" type="primary">BnaC07g11930D</name>
    <name evidence="1" type="ORF">DARMORV10_C07P18850.1</name>
    <name evidence="2" type="ORF">GSBRNA2T00012641001</name>
</gene>
<name>A0A078G545_BRANA</name>
<dbReference type="EMBL" id="HG994371">
    <property type="protein sequence ID" value="CAF1974763.1"/>
    <property type="molecule type" value="Genomic_DNA"/>
</dbReference>
<reference evidence="1" key="3">
    <citation type="submission" date="2021-01" db="EMBL/GenBank/DDBJ databases">
        <authorList>
            <consortium name="Genoscope - CEA"/>
            <person name="William W."/>
        </authorList>
    </citation>
    <scope>NUCLEOTIDE SEQUENCE</scope>
</reference>